<protein>
    <submittedName>
        <fullName evidence="8">Proton myo-inositol cotransporter-like</fullName>
    </submittedName>
</protein>
<dbReference type="InParanoid" id="A0A1V9X6E9"/>
<evidence type="ECO:0000313" key="8">
    <source>
        <dbReference type="EMBL" id="OQR68978.1"/>
    </source>
</evidence>
<keyword evidence="2" id="KW-0813">Transport</keyword>
<dbReference type="PANTHER" id="PTHR48020">
    <property type="entry name" value="PROTON MYO-INOSITOL COTRANSPORTER"/>
    <property type="match status" value="1"/>
</dbReference>
<dbReference type="OrthoDB" id="4142200at2759"/>
<keyword evidence="9" id="KW-1185">Reference proteome</keyword>
<comment type="subcellular location">
    <subcellularLocation>
        <location evidence="1">Membrane</location>
        <topology evidence="1">Multi-pass membrane protein</topology>
    </subcellularLocation>
</comment>
<evidence type="ECO:0000256" key="4">
    <source>
        <dbReference type="ARBA" id="ARBA00022989"/>
    </source>
</evidence>
<dbReference type="SUPFAM" id="SSF103473">
    <property type="entry name" value="MFS general substrate transporter"/>
    <property type="match status" value="1"/>
</dbReference>
<dbReference type="STRING" id="418985.A0A1V9X6E9"/>
<dbReference type="Pfam" id="PF00083">
    <property type="entry name" value="Sugar_tr"/>
    <property type="match status" value="1"/>
</dbReference>
<evidence type="ECO:0000256" key="3">
    <source>
        <dbReference type="ARBA" id="ARBA00022692"/>
    </source>
</evidence>
<sequence length="147" mass="15653">MCKNQFSETSPLLTGSTSEGAQTTIYLYVAALLSAIGGFLFGYDTGVVSGALLQLRTYFELDTLWQEVVVSITIAGAWLCAVLAGKLNDCIGRKATVLLASLLFTIGSSLMACAFDKWMLCAGRFVVGLGVDMWGKVVLLSIPDHAC</sequence>
<evidence type="ECO:0000313" key="9">
    <source>
        <dbReference type="Proteomes" id="UP000192247"/>
    </source>
</evidence>
<keyword evidence="3 6" id="KW-0812">Transmembrane</keyword>
<evidence type="ECO:0000256" key="2">
    <source>
        <dbReference type="ARBA" id="ARBA00022448"/>
    </source>
</evidence>
<evidence type="ECO:0000256" key="1">
    <source>
        <dbReference type="ARBA" id="ARBA00004141"/>
    </source>
</evidence>
<evidence type="ECO:0000259" key="7">
    <source>
        <dbReference type="PROSITE" id="PS50850"/>
    </source>
</evidence>
<dbReference type="GO" id="GO:0005366">
    <property type="term" value="F:myo-inositol:proton symporter activity"/>
    <property type="evidence" value="ECO:0007669"/>
    <property type="project" value="TreeGrafter"/>
</dbReference>
<gene>
    <name evidence="8" type="ORF">BIW11_12549</name>
</gene>
<feature type="domain" description="Major facilitator superfamily (MFS) profile" evidence="7">
    <location>
        <begin position="30"/>
        <end position="147"/>
    </location>
</feature>
<dbReference type="PANTHER" id="PTHR48020:SF12">
    <property type="entry name" value="PROTON MYO-INOSITOL COTRANSPORTER"/>
    <property type="match status" value="1"/>
</dbReference>
<dbReference type="PROSITE" id="PS50850">
    <property type="entry name" value="MFS"/>
    <property type="match status" value="1"/>
</dbReference>
<keyword evidence="5 6" id="KW-0472">Membrane</keyword>
<dbReference type="Gene3D" id="1.20.1250.20">
    <property type="entry name" value="MFS general substrate transporter like domains"/>
    <property type="match status" value="1"/>
</dbReference>
<feature type="transmembrane region" description="Helical" evidence="6">
    <location>
        <begin position="96"/>
        <end position="115"/>
    </location>
</feature>
<dbReference type="Proteomes" id="UP000192247">
    <property type="component" value="Unassembled WGS sequence"/>
</dbReference>
<feature type="transmembrane region" description="Helical" evidence="6">
    <location>
        <begin position="25"/>
        <end position="43"/>
    </location>
</feature>
<dbReference type="InterPro" id="IPR020846">
    <property type="entry name" value="MFS_dom"/>
</dbReference>
<dbReference type="PRINTS" id="PR00171">
    <property type="entry name" value="SUGRTRNSPORT"/>
</dbReference>
<dbReference type="AlphaFoldDB" id="A0A1V9X6E9"/>
<evidence type="ECO:0000256" key="5">
    <source>
        <dbReference type="ARBA" id="ARBA00023136"/>
    </source>
</evidence>
<keyword evidence="4 6" id="KW-1133">Transmembrane helix</keyword>
<dbReference type="GO" id="GO:0016324">
    <property type="term" value="C:apical plasma membrane"/>
    <property type="evidence" value="ECO:0007669"/>
    <property type="project" value="TreeGrafter"/>
</dbReference>
<accession>A0A1V9X6E9</accession>
<comment type="caution">
    <text evidence="8">The sequence shown here is derived from an EMBL/GenBank/DDBJ whole genome shotgun (WGS) entry which is preliminary data.</text>
</comment>
<name>A0A1V9X6E9_9ACAR</name>
<dbReference type="EMBL" id="MNPL01022750">
    <property type="protein sequence ID" value="OQR68978.1"/>
    <property type="molecule type" value="Genomic_DNA"/>
</dbReference>
<reference evidence="8 9" key="1">
    <citation type="journal article" date="2017" name="Gigascience">
        <title>Draft genome of the honey bee ectoparasitic mite, Tropilaelaps mercedesae, is shaped by the parasitic life history.</title>
        <authorList>
            <person name="Dong X."/>
            <person name="Armstrong S.D."/>
            <person name="Xia D."/>
            <person name="Makepeace B.L."/>
            <person name="Darby A.C."/>
            <person name="Kadowaki T."/>
        </authorList>
    </citation>
    <scope>NUCLEOTIDE SEQUENCE [LARGE SCALE GENOMIC DNA]</scope>
    <source>
        <strain evidence="8">Wuxi-XJTLU</strain>
    </source>
</reference>
<dbReference type="InterPro" id="IPR003663">
    <property type="entry name" value="Sugar/inositol_transpt"/>
</dbReference>
<proteinExistence type="predicted"/>
<organism evidence="8 9">
    <name type="scientific">Tropilaelaps mercedesae</name>
    <dbReference type="NCBI Taxonomy" id="418985"/>
    <lineage>
        <taxon>Eukaryota</taxon>
        <taxon>Metazoa</taxon>
        <taxon>Ecdysozoa</taxon>
        <taxon>Arthropoda</taxon>
        <taxon>Chelicerata</taxon>
        <taxon>Arachnida</taxon>
        <taxon>Acari</taxon>
        <taxon>Parasitiformes</taxon>
        <taxon>Mesostigmata</taxon>
        <taxon>Gamasina</taxon>
        <taxon>Dermanyssoidea</taxon>
        <taxon>Laelapidae</taxon>
        <taxon>Tropilaelaps</taxon>
    </lineage>
</organism>
<feature type="transmembrane region" description="Helical" evidence="6">
    <location>
        <begin position="64"/>
        <end position="84"/>
    </location>
</feature>
<dbReference type="InterPro" id="IPR036259">
    <property type="entry name" value="MFS_trans_sf"/>
</dbReference>
<dbReference type="InterPro" id="IPR005828">
    <property type="entry name" value="MFS_sugar_transport-like"/>
</dbReference>
<dbReference type="InterPro" id="IPR050814">
    <property type="entry name" value="Myo-inositol_Transporter"/>
</dbReference>
<evidence type="ECO:0000256" key="6">
    <source>
        <dbReference type="SAM" id="Phobius"/>
    </source>
</evidence>